<sequence>MSEKGQHSVCYTGPPPVFYNHCHSSSTQDVHTGGVTGVIETSYPSSSVIHAEVIEVVEASYPSMESSLSVFGGMSPHEDTEYARKHSITNEEWETLSSYFFGNDYYTMSDNLYWVCDDVWQGLAQLTD</sequence>
<name>A0ABR1IIX0_9AGAR</name>
<organism evidence="1 2">
    <name type="scientific">Marasmiellus scandens</name>
    <dbReference type="NCBI Taxonomy" id="2682957"/>
    <lineage>
        <taxon>Eukaryota</taxon>
        <taxon>Fungi</taxon>
        <taxon>Dikarya</taxon>
        <taxon>Basidiomycota</taxon>
        <taxon>Agaricomycotina</taxon>
        <taxon>Agaricomycetes</taxon>
        <taxon>Agaricomycetidae</taxon>
        <taxon>Agaricales</taxon>
        <taxon>Marasmiineae</taxon>
        <taxon>Omphalotaceae</taxon>
        <taxon>Marasmiellus</taxon>
    </lineage>
</organism>
<proteinExistence type="predicted"/>
<evidence type="ECO:0000313" key="2">
    <source>
        <dbReference type="Proteomes" id="UP001498398"/>
    </source>
</evidence>
<protein>
    <submittedName>
        <fullName evidence="1">Uncharacterized protein</fullName>
    </submittedName>
</protein>
<keyword evidence="2" id="KW-1185">Reference proteome</keyword>
<evidence type="ECO:0000313" key="1">
    <source>
        <dbReference type="EMBL" id="KAK7433851.1"/>
    </source>
</evidence>
<reference evidence="1 2" key="1">
    <citation type="submission" date="2024-01" db="EMBL/GenBank/DDBJ databases">
        <title>A draft genome for the cacao thread blight pathogen Marasmiellus scandens.</title>
        <authorList>
            <person name="Baruah I.K."/>
            <person name="Leung J."/>
            <person name="Bukari Y."/>
            <person name="Amoako-Attah I."/>
            <person name="Meinhardt L.W."/>
            <person name="Bailey B.A."/>
            <person name="Cohen S.P."/>
        </authorList>
    </citation>
    <scope>NUCLEOTIDE SEQUENCE [LARGE SCALE GENOMIC DNA]</scope>
    <source>
        <strain evidence="1 2">GH-19</strain>
    </source>
</reference>
<comment type="caution">
    <text evidence="1">The sequence shown here is derived from an EMBL/GenBank/DDBJ whole genome shotgun (WGS) entry which is preliminary data.</text>
</comment>
<dbReference type="EMBL" id="JBANRG010000138">
    <property type="protein sequence ID" value="KAK7433851.1"/>
    <property type="molecule type" value="Genomic_DNA"/>
</dbReference>
<gene>
    <name evidence="1" type="ORF">VKT23_020520</name>
</gene>
<dbReference type="Proteomes" id="UP001498398">
    <property type="component" value="Unassembled WGS sequence"/>
</dbReference>
<accession>A0ABR1IIX0</accession>